<evidence type="ECO:0000256" key="3">
    <source>
        <dbReference type="ARBA" id="ARBA00022723"/>
    </source>
</evidence>
<dbReference type="InterPro" id="IPR013154">
    <property type="entry name" value="ADH-like_N"/>
</dbReference>
<evidence type="ECO:0000256" key="2">
    <source>
        <dbReference type="ARBA" id="ARBA00008072"/>
    </source>
</evidence>
<dbReference type="Pfam" id="PF00107">
    <property type="entry name" value="ADH_zinc_N"/>
    <property type="match status" value="1"/>
</dbReference>
<evidence type="ECO:0000313" key="10">
    <source>
        <dbReference type="Proteomes" id="UP001631957"/>
    </source>
</evidence>
<evidence type="ECO:0000259" key="8">
    <source>
        <dbReference type="Pfam" id="PF08240"/>
    </source>
</evidence>
<sequence length="350" mass="35978">MRAAVLVAPGRVDVVEDWPLPEGGPGDVVVAVEGVGVCGTDLAVFHGRREVPGSPWVMGHEGFGRIVAVGTDVVDRQVGQRVVIEPNYACLECADCRTGLTSACPRRAIVGLNSPGVLAERVVVPAPFAHPVGSAEDAASAGELGAEGADPADLTDPAGPISLADLACAEPYAVARAAVRRSGVTARDRCLVVGAGAQGLLVCLTLARLGAVPVVTEPHPLRLEKAVRLGAVADDGRGGFTYVFETSGYAPALRPAVERAAPGATVVLVGLNSEPLPLSTDDVVRRQLVVRGSMIYDHPGDFTAAVAELRTARPGRVIEAGFSLTEAQEAFAGASSRAGKTWIRIGSGHA</sequence>
<dbReference type="SUPFAM" id="SSF50129">
    <property type="entry name" value="GroES-like"/>
    <property type="match status" value="1"/>
</dbReference>
<dbReference type="InterPro" id="IPR013149">
    <property type="entry name" value="ADH-like_C"/>
</dbReference>
<evidence type="ECO:0000259" key="7">
    <source>
        <dbReference type="Pfam" id="PF00107"/>
    </source>
</evidence>
<evidence type="ECO:0000256" key="1">
    <source>
        <dbReference type="ARBA" id="ARBA00001947"/>
    </source>
</evidence>
<reference evidence="9 10" key="1">
    <citation type="submission" date="2024-12" db="EMBL/GenBank/DDBJ databases">
        <title>Forecasting of Potato common scab and diversities of Pathogenic streptomyces spp. in china.</title>
        <authorList>
            <person name="Handique U."/>
            <person name="Wu J."/>
        </authorList>
    </citation>
    <scope>NUCLEOTIDE SEQUENCE [LARGE SCALE GENOMIC DNA]</scope>
    <source>
        <strain evidence="9 10">ZRIMU1530</strain>
    </source>
</reference>
<dbReference type="Proteomes" id="UP001631957">
    <property type="component" value="Unassembled WGS sequence"/>
</dbReference>
<name>A0ABW9I2H1_9ACTN</name>
<keyword evidence="10" id="KW-1185">Reference proteome</keyword>
<feature type="domain" description="Alcohol dehydrogenase-like N-terminal" evidence="8">
    <location>
        <begin position="24"/>
        <end position="132"/>
    </location>
</feature>
<keyword evidence="5" id="KW-0560">Oxidoreductase</keyword>
<comment type="caution">
    <text evidence="9">The sequence shown here is derived from an EMBL/GenBank/DDBJ whole genome shotgun (WGS) entry which is preliminary data.</text>
</comment>
<accession>A0ABW9I2H1</accession>
<dbReference type="Gene3D" id="3.90.180.10">
    <property type="entry name" value="Medium-chain alcohol dehydrogenases, catalytic domain"/>
    <property type="match status" value="2"/>
</dbReference>
<dbReference type="RefSeq" id="WP_055724725.1">
    <property type="nucleotide sequence ID" value="NZ_JBJVNI010000027.1"/>
</dbReference>
<evidence type="ECO:0000313" key="9">
    <source>
        <dbReference type="EMBL" id="MFM9614529.1"/>
    </source>
</evidence>
<dbReference type="PANTHER" id="PTHR43161:SF23">
    <property type="entry name" value="(R,R)-BUTANEDIOL DEHYDROGENASE-RELATED"/>
    <property type="match status" value="1"/>
</dbReference>
<keyword evidence="4 6" id="KW-0862">Zinc</keyword>
<organism evidence="9 10">
    <name type="scientific">Streptomyces niveiscabiei</name>
    <dbReference type="NCBI Taxonomy" id="164115"/>
    <lineage>
        <taxon>Bacteria</taxon>
        <taxon>Bacillati</taxon>
        <taxon>Actinomycetota</taxon>
        <taxon>Actinomycetes</taxon>
        <taxon>Kitasatosporales</taxon>
        <taxon>Streptomycetaceae</taxon>
        <taxon>Streptomyces</taxon>
    </lineage>
</organism>
<comment type="similarity">
    <text evidence="2 6">Belongs to the zinc-containing alcohol dehydrogenase family.</text>
</comment>
<dbReference type="PANTHER" id="PTHR43161">
    <property type="entry name" value="SORBITOL DEHYDROGENASE"/>
    <property type="match status" value="1"/>
</dbReference>
<protein>
    <submittedName>
        <fullName evidence="9">Zinc-binding dehydrogenase</fullName>
    </submittedName>
</protein>
<proteinExistence type="inferred from homology"/>
<dbReference type="Gene3D" id="3.40.50.720">
    <property type="entry name" value="NAD(P)-binding Rossmann-like Domain"/>
    <property type="match status" value="1"/>
</dbReference>
<dbReference type="InterPro" id="IPR011032">
    <property type="entry name" value="GroES-like_sf"/>
</dbReference>
<dbReference type="InterPro" id="IPR002328">
    <property type="entry name" value="ADH_Zn_CS"/>
</dbReference>
<dbReference type="PROSITE" id="PS00059">
    <property type="entry name" value="ADH_ZINC"/>
    <property type="match status" value="1"/>
</dbReference>
<dbReference type="Pfam" id="PF08240">
    <property type="entry name" value="ADH_N"/>
    <property type="match status" value="1"/>
</dbReference>
<evidence type="ECO:0000256" key="5">
    <source>
        <dbReference type="ARBA" id="ARBA00023002"/>
    </source>
</evidence>
<evidence type="ECO:0000256" key="6">
    <source>
        <dbReference type="RuleBase" id="RU361277"/>
    </source>
</evidence>
<gene>
    <name evidence="9" type="ORF">ACKI18_38350</name>
</gene>
<feature type="domain" description="Alcohol dehydrogenase-like C-terminal" evidence="7">
    <location>
        <begin position="199"/>
        <end position="308"/>
    </location>
</feature>
<dbReference type="SUPFAM" id="SSF51735">
    <property type="entry name" value="NAD(P)-binding Rossmann-fold domains"/>
    <property type="match status" value="1"/>
</dbReference>
<evidence type="ECO:0000256" key="4">
    <source>
        <dbReference type="ARBA" id="ARBA00022833"/>
    </source>
</evidence>
<keyword evidence="3 6" id="KW-0479">Metal-binding</keyword>
<comment type="cofactor">
    <cofactor evidence="1 6">
        <name>Zn(2+)</name>
        <dbReference type="ChEBI" id="CHEBI:29105"/>
    </cofactor>
</comment>
<dbReference type="EMBL" id="JBJVNI010000027">
    <property type="protein sequence ID" value="MFM9614529.1"/>
    <property type="molecule type" value="Genomic_DNA"/>
</dbReference>
<dbReference type="InterPro" id="IPR036291">
    <property type="entry name" value="NAD(P)-bd_dom_sf"/>
</dbReference>